<name>A0A922L9R4_DERFA</name>
<keyword evidence="2" id="KW-1185">Reference proteome</keyword>
<sequence>MNNYLEIILKKNIHIQKRNEQEKKINNNRKEDLYADLVQKKRSQISSRESIDYQYILENDNDNDKFNGSNQLDPVILINDNSVVKSKKQNWIVQVSYTVLGWLVTS</sequence>
<gene>
    <name evidence="1" type="ORF">DERF_004174</name>
</gene>
<dbReference type="Proteomes" id="UP000790347">
    <property type="component" value="Unassembled WGS sequence"/>
</dbReference>
<dbReference type="AlphaFoldDB" id="A0A922L9R4"/>
<proteinExistence type="predicted"/>
<protein>
    <submittedName>
        <fullName evidence="1">Uncharacterized protein</fullName>
    </submittedName>
</protein>
<organism evidence="1 2">
    <name type="scientific">Dermatophagoides farinae</name>
    <name type="common">American house dust mite</name>
    <dbReference type="NCBI Taxonomy" id="6954"/>
    <lineage>
        <taxon>Eukaryota</taxon>
        <taxon>Metazoa</taxon>
        <taxon>Ecdysozoa</taxon>
        <taxon>Arthropoda</taxon>
        <taxon>Chelicerata</taxon>
        <taxon>Arachnida</taxon>
        <taxon>Acari</taxon>
        <taxon>Acariformes</taxon>
        <taxon>Sarcoptiformes</taxon>
        <taxon>Astigmata</taxon>
        <taxon>Psoroptidia</taxon>
        <taxon>Analgoidea</taxon>
        <taxon>Pyroglyphidae</taxon>
        <taxon>Dermatophagoidinae</taxon>
        <taxon>Dermatophagoides</taxon>
    </lineage>
</organism>
<accession>A0A922L9R4</accession>
<reference evidence="1" key="2">
    <citation type="journal article" date="2022" name="Res Sq">
        <title>Comparative Genomics Reveals Insights into the Divergent Evolution of Astigmatic Mites and Household Pest Adaptations.</title>
        <authorList>
            <person name="Xiong Q."/>
            <person name="Wan A.T.-Y."/>
            <person name="Liu X.-Y."/>
            <person name="Fung C.S.-H."/>
            <person name="Xiao X."/>
            <person name="Malainual N."/>
            <person name="Hou J."/>
            <person name="Wang L."/>
            <person name="Wang M."/>
            <person name="Yang K."/>
            <person name="Cui Y."/>
            <person name="Leung E."/>
            <person name="Nong W."/>
            <person name="Shin S.-K."/>
            <person name="Au S."/>
            <person name="Jeong K.Y."/>
            <person name="Chew F.T."/>
            <person name="Hui J."/>
            <person name="Leung T.F."/>
            <person name="Tungtrongchitr A."/>
            <person name="Zhong N."/>
            <person name="Liu Z."/>
            <person name="Tsui S."/>
        </authorList>
    </citation>
    <scope>NUCLEOTIDE SEQUENCE</scope>
    <source>
        <strain evidence="1">Derf</strain>
        <tissue evidence="1">Whole organism</tissue>
    </source>
</reference>
<evidence type="ECO:0000313" key="1">
    <source>
        <dbReference type="EMBL" id="KAH9520465.1"/>
    </source>
</evidence>
<evidence type="ECO:0000313" key="2">
    <source>
        <dbReference type="Proteomes" id="UP000790347"/>
    </source>
</evidence>
<reference evidence="1" key="1">
    <citation type="submission" date="2013-05" db="EMBL/GenBank/DDBJ databases">
        <authorList>
            <person name="Yim A.K.Y."/>
            <person name="Chan T.F."/>
            <person name="Ji K.M."/>
            <person name="Liu X.Y."/>
            <person name="Zhou J.W."/>
            <person name="Li R.Q."/>
            <person name="Yang K.Y."/>
            <person name="Li J."/>
            <person name="Li M."/>
            <person name="Law P.T.W."/>
            <person name="Wu Y.L."/>
            <person name="Cai Z.L."/>
            <person name="Qin H."/>
            <person name="Bao Y."/>
            <person name="Leung R.K.K."/>
            <person name="Ng P.K.S."/>
            <person name="Zou J."/>
            <person name="Zhong X.J."/>
            <person name="Ran P.X."/>
            <person name="Zhong N.S."/>
            <person name="Liu Z.G."/>
            <person name="Tsui S.K.W."/>
        </authorList>
    </citation>
    <scope>NUCLEOTIDE SEQUENCE</scope>
    <source>
        <strain evidence="1">Derf</strain>
        <tissue evidence="1">Whole organism</tissue>
    </source>
</reference>
<dbReference type="EMBL" id="ASGP02000002">
    <property type="protein sequence ID" value="KAH9520465.1"/>
    <property type="molecule type" value="Genomic_DNA"/>
</dbReference>
<comment type="caution">
    <text evidence="1">The sequence shown here is derived from an EMBL/GenBank/DDBJ whole genome shotgun (WGS) entry which is preliminary data.</text>
</comment>